<dbReference type="PANTHER" id="PTHR32039">
    <property type="entry name" value="MAGNESIUM-CHELATASE SUBUNIT CHLI"/>
    <property type="match status" value="1"/>
</dbReference>
<comment type="similarity">
    <text evidence="1">Belongs to the Mg-chelatase subunits D/I family. ComM subfamily.</text>
</comment>
<dbReference type="InterPro" id="IPR014721">
    <property type="entry name" value="Ribsml_uS5_D2-typ_fold_subgr"/>
</dbReference>
<dbReference type="PROSITE" id="PS50051">
    <property type="entry name" value="MCM_2"/>
    <property type="match status" value="1"/>
</dbReference>
<dbReference type="Pfam" id="PF01078">
    <property type="entry name" value="Mg_chelatase"/>
    <property type="match status" value="1"/>
</dbReference>
<protein>
    <recommendedName>
        <fullName evidence="4">MCM C-terminal AAA(+) ATPase domain-containing protein</fullName>
    </recommendedName>
</protein>
<evidence type="ECO:0000256" key="1">
    <source>
        <dbReference type="ARBA" id="ARBA00006354"/>
    </source>
</evidence>
<evidence type="ECO:0000256" key="3">
    <source>
        <dbReference type="ARBA" id="ARBA00022840"/>
    </source>
</evidence>
<comment type="caution">
    <text evidence="5">The sequence shown here is derived from an EMBL/GenBank/DDBJ whole genome shotgun (WGS) entry which is preliminary data.</text>
</comment>
<accession>A0A1F7UTA0</accession>
<dbReference type="InterPro" id="IPR001208">
    <property type="entry name" value="MCM_dom"/>
</dbReference>
<dbReference type="InterPro" id="IPR004482">
    <property type="entry name" value="Mg_chelat-rel"/>
</dbReference>
<dbReference type="Pfam" id="PF13335">
    <property type="entry name" value="Mg_chelatase_C"/>
    <property type="match status" value="1"/>
</dbReference>
<name>A0A1F7UTA0_9BACT</name>
<dbReference type="AlphaFoldDB" id="A0A1F7UTA0"/>
<feature type="domain" description="MCM C-terminal AAA(+) ATPase" evidence="4">
    <location>
        <begin position="292"/>
        <end position="389"/>
    </location>
</feature>
<dbReference type="GO" id="GO:0003677">
    <property type="term" value="F:DNA binding"/>
    <property type="evidence" value="ECO:0007669"/>
    <property type="project" value="InterPro"/>
</dbReference>
<sequence length="508" mass="54455">MSAKVYSAAVVGLDSTVVEVEADIGRSLPNILVVGLPDTSVQEAKERVRAAIKNSGLKFPATRITVNLAPGNVKKAGPVYDLPVALAILIASGELKLNTDLGRFLFLGELALDGTLRPVSGVLSAALLAKALDFGAIIVPQGNAAEAALVDDLVVYGAESLMGVVKHLIGEAELSAAPPTAYDLGYNIRRSPYDFAYVQGQDHVKRALEIAAAGGHNVRLTGPPGAGKTLLARSLVTILPPLSKEEMLEVTRIYSSIGALPDGAPLIAERPFRSPHHTSSHVALVGGGAIPRAGEVSLAHRGVLFLDEFPEFPRHVLEALRQPLEDGTVSISRAAGTMNLPARFMLVAAENPCPCGYATDPEQPCTCTPSQLLQYRRRVSGPLLDRIDLHVSTPRLTVEELSSEPLAEPSEAVRARVTTARGHQHERFRGTSLVTNAEMSSEQVRRWCHLESAASSLLYSAVDRLHLSARAYYRVLKISRTIADLDESEPVAVQHVAEALQYRSEDRA</sequence>
<dbReference type="InterPro" id="IPR045006">
    <property type="entry name" value="CHLI-like"/>
</dbReference>
<gene>
    <name evidence="5" type="ORF">A2936_01675</name>
</gene>
<dbReference type="InterPro" id="IPR003593">
    <property type="entry name" value="AAA+_ATPase"/>
</dbReference>
<evidence type="ECO:0000313" key="6">
    <source>
        <dbReference type="Proteomes" id="UP000176846"/>
    </source>
</evidence>
<dbReference type="SUPFAM" id="SSF52540">
    <property type="entry name" value="P-loop containing nucleoside triphosphate hydrolases"/>
    <property type="match status" value="1"/>
</dbReference>
<dbReference type="InterPro" id="IPR027417">
    <property type="entry name" value="P-loop_NTPase"/>
</dbReference>
<dbReference type="EMBL" id="MGEK01000027">
    <property type="protein sequence ID" value="OGL81530.1"/>
    <property type="molecule type" value="Genomic_DNA"/>
</dbReference>
<keyword evidence="2" id="KW-0547">Nucleotide-binding</keyword>
<dbReference type="PANTHER" id="PTHR32039:SF7">
    <property type="entry name" value="COMPETENCE PROTEIN COMM"/>
    <property type="match status" value="1"/>
</dbReference>
<evidence type="ECO:0000259" key="4">
    <source>
        <dbReference type="PROSITE" id="PS50051"/>
    </source>
</evidence>
<dbReference type="Proteomes" id="UP000176846">
    <property type="component" value="Unassembled WGS sequence"/>
</dbReference>
<dbReference type="Gene3D" id="3.40.50.300">
    <property type="entry name" value="P-loop containing nucleotide triphosphate hydrolases"/>
    <property type="match status" value="1"/>
</dbReference>
<evidence type="ECO:0000313" key="5">
    <source>
        <dbReference type="EMBL" id="OGL81530.1"/>
    </source>
</evidence>
<reference evidence="5 6" key="1">
    <citation type="journal article" date="2016" name="Nat. Commun.">
        <title>Thousands of microbial genomes shed light on interconnected biogeochemical processes in an aquifer system.</title>
        <authorList>
            <person name="Anantharaman K."/>
            <person name="Brown C.T."/>
            <person name="Hug L.A."/>
            <person name="Sharon I."/>
            <person name="Castelle C.J."/>
            <person name="Probst A.J."/>
            <person name="Thomas B.C."/>
            <person name="Singh A."/>
            <person name="Wilkins M.J."/>
            <person name="Karaoz U."/>
            <person name="Brodie E.L."/>
            <person name="Williams K.H."/>
            <person name="Hubbard S.S."/>
            <person name="Banfield J.F."/>
        </authorList>
    </citation>
    <scope>NUCLEOTIDE SEQUENCE [LARGE SCALE GENOMIC DNA]</scope>
</reference>
<dbReference type="InterPro" id="IPR020568">
    <property type="entry name" value="Ribosomal_Su5_D2-typ_SF"/>
</dbReference>
<dbReference type="SUPFAM" id="SSF54211">
    <property type="entry name" value="Ribosomal protein S5 domain 2-like"/>
    <property type="match status" value="1"/>
</dbReference>
<keyword evidence="3" id="KW-0067">ATP-binding</keyword>
<evidence type="ECO:0000256" key="2">
    <source>
        <dbReference type="ARBA" id="ARBA00022741"/>
    </source>
</evidence>
<proteinExistence type="inferred from homology"/>
<dbReference type="GO" id="GO:0005524">
    <property type="term" value="F:ATP binding"/>
    <property type="evidence" value="ECO:0007669"/>
    <property type="project" value="UniProtKB-KW"/>
</dbReference>
<organism evidence="5 6">
    <name type="scientific">Candidatus Uhrbacteria bacterium RIFCSPLOWO2_01_FULL_47_25</name>
    <dbReference type="NCBI Taxonomy" id="1802402"/>
    <lineage>
        <taxon>Bacteria</taxon>
        <taxon>Candidatus Uhriibacteriota</taxon>
    </lineage>
</organism>
<dbReference type="SMART" id="SM00382">
    <property type="entry name" value="AAA"/>
    <property type="match status" value="1"/>
</dbReference>
<dbReference type="Gene3D" id="3.30.230.10">
    <property type="match status" value="1"/>
</dbReference>
<dbReference type="Pfam" id="PF13541">
    <property type="entry name" value="ChlI"/>
    <property type="match status" value="1"/>
</dbReference>
<dbReference type="InterPro" id="IPR000523">
    <property type="entry name" value="Mg_chelatse_chII-like_cat_dom"/>
</dbReference>
<dbReference type="InterPro" id="IPR025158">
    <property type="entry name" value="Mg_chelat-rel_C"/>
</dbReference>
<dbReference type="PRINTS" id="PR01657">
    <property type="entry name" value="MCMFAMILY"/>
</dbReference>
<dbReference type="NCBIfam" id="TIGR00368">
    <property type="entry name" value="YifB family Mg chelatase-like AAA ATPase"/>
    <property type="match status" value="1"/>
</dbReference>